<evidence type="ECO:0000313" key="1">
    <source>
        <dbReference type="EMBL" id="CEM45636.1"/>
    </source>
</evidence>
<name>A0A0G4HMQ5_9ALVE</name>
<protein>
    <submittedName>
        <fullName evidence="1">Uncharacterized protein</fullName>
    </submittedName>
</protein>
<gene>
    <name evidence="1" type="ORF">Cvel_29368</name>
</gene>
<reference evidence="1" key="1">
    <citation type="submission" date="2014-11" db="EMBL/GenBank/DDBJ databases">
        <authorList>
            <person name="Otto D Thomas"/>
            <person name="Naeem Raeece"/>
        </authorList>
    </citation>
    <scope>NUCLEOTIDE SEQUENCE</scope>
</reference>
<accession>A0A0G4HMQ5</accession>
<proteinExistence type="predicted"/>
<dbReference type="EMBL" id="CDMZ01003232">
    <property type="protein sequence ID" value="CEM45636.1"/>
    <property type="molecule type" value="Genomic_DNA"/>
</dbReference>
<sequence length="161" mass="17285">MLHGLSLSPVSMFPISSQSRPQEVGGAAAYGPGVAGLEVRGRVEGDGNGEGVEARKYSGIWAQTGRGGHCSLSLSDKKTAKACRSMNLTRRQLEKLESGVCVTTTSTTDSLSPAFSGPRDSPFRLLRRRPTQPCLPLSLPRPCLRSSLHPPLQTWLLSRRG</sequence>
<dbReference type="AlphaFoldDB" id="A0A0G4HMQ5"/>
<organism evidence="1">
    <name type="scientific">Chromera velia CCMP2878</name>
    <dbReference type="NCBI Taxonomy" id="1169474"/>
    <lineage>
        <taxon>Eukaryota</taxon>
        <taxon>Sar</taxon>
        <taxon>Alveolata</taxon>
        <taxon>Colpodellida</taxon>
        <taxon>Chromeraceae</taxon>
        <taxon>Chromera</taxon>
    </lineage>
</organism>
<dbReference type="VEuPathDB" id="CryptoDB:Cvel_29368"/>